<accession>A0A371ICR7</accession>
<comment type="caution">
    <text evidence="2">The sequence shown here is derived from an EMBL/GenBank/DDBJ whole genome shotgun (WGS) entry which is preliminary data.</text>
</comment>
<dbReference type="OrthoDB" id="1436110at2759"/>
<dbReference type="Gene3D" id="3.30.70.270">
    <property type="match status" value="1"/>
</dbReference>
<gene>
    <name evidence="2" type="ORF">CR513_02338</name>
</gene>
<dbReference type="AlphaFoldDB" id="A0A371ICR7"/>
<dbReference type="Proteomes" id="UP000257109">
    <property type="component" value="Unassembled WGS sequence"/>
</dbReference>
<sequence>MKQKRDKEKKEKEKERKLRDKKDEKNKEKKPTAFEKMLEEFKNIFRKEMPHGMLSIKGIEHQIDFVPSALLPNRPAYMANHEEPKEIQKQVIQLLVKGLKDGTWHMAHGTWRMCIDCRPINAITTTYRHLITCLDDLLDELYGASMFSKKGVGTIKYV</sequence>
<dbReference type="InterPro" id="IPR043502">
    <property type="entry name" value="DNA/RNA_pol_sf"/>
</dbReference>
<feature type="non-terminal residue" evidence="2">
    <location>
        <position position="1"/>
    </location>
</feature>
<protein>
    <submittedName>
        <fullName evidence="2">Uncharacterized protein</fullName>
    </submittedName>
</protein>
<keyword evidence="3" id="KW-1185">Reference proteome</keyword>
<reference evidence="2" key="1">
    <citation type="submission" date="2018-05" db="EMBL/GenBank/DDBJ databases">
        <title>Draft genome of Mucuna pruriens seed.</title>
        <authorList>
            <person name="Nnadi N.E."/>
            <person name="Vos R."/>
            <person name="Hasami M.H."/>
            <person name="Devisetty U.K."/>
            <person name="Aguiy J.C."/>
        </authorList>
    </citation>
    <scope>NUCLEOTIDE SEQUENCE [LARGE SCALE GENOMIC DNA]</scope>
    <source>
        <strain evidence="2">JCA_2017</strain>
    </source>
</reference>
<dbReference type="EMBL" id="QJKJ01000399">
    <property type="protein sequence ID" value="RDY12819.1"/>
    <property type="molecule type" value="Genomic_DNA"/>
</dbReference>
<name>A0A371ICR7_MUCPR</name>
<proteinExistence type="predicted"/>
<organism evidence="2 3">
    <name type="scientific">Mucuna pruriens</name>
    <name type="common">Velvet bean</name>
    <name type="synonym">Dolichos pruriens</name>
    <dbReference type="NCBI Taxonomy" id="157652"/>
    <lineage>
        <taxon>Eukaryota</taxon>
        <taxon>Viridiplantae</taxon>
        <taxon>Streptophyta</taxon>
        <taxon>Embryophyta</taxon>
        <taxon>Tracheophyta</taxon>
        <taxon>Spermatophyta</taxon>
        <taxon>Magnoliopsida</taxon>
        <taxon>eudicotyledons</taxon>
        <taxon>Gunneridae</taxon>
        <taxon>Pentapetalae</taxon>
        <taxon>rosids</taxon>
        <taxon>fabids</taxon>
        <taxon>Fabales</taxon>
        <taxon>Fabaceae</taxon>
        <taxon>Papilionoideae</taxon>
        <taxon>50 kb inversion clade</taxon>
        <taxon>NPAAA clade</taxon>
        <taxon>indigoferoid/millettioid clade</taxon>
        <taxon>Phaseoleae</taxon>
        <taxon>Mucuna</taxon>
    </lineage>
</organism>
<dbReference type="PANTHER" id="PTHR35046:SF9">
    <property type="entry name" value="RNA-DIRECTED DNA POLYMERASE"/>
    <property type="match status" value="1"/>
</dbReference>
<evidence type="ECO:0000313" key="2">
    <source>
        <dbReference type="EMBL" id="RDY12819.1"/>
    </source>
</evidence>
<dbReference type="PANTHER" id="PTHR35046">
    <property type="entry name" value="ZINC KNUCKLE (CCHC-TYPE) FAMILY PROTEIN"/>
    <property type="match status" value="1"/>
</dbReference>
<dbReference type="Gene3D" id="3.10.10.10">
    <property type="entry name" value="HIV Type 1 Reverse Transcriptase, subunit A, domain 1"/>
    <property type="match status" value="1"/>
</dbReference>
<evidence type="ECO:0000313" key="3">
    <source>
        <dbReference type="Proteomes" id="UP000257109"/>
    </source>
</evidence>
<evidence type="ECO:0000256" key="1">
    <source>
        <dbReference type="SAM" id="MobiDB-lite"/>
    </source>
</evidence>
<dbReference type="InterPro" id="IPR043128">
    <property type="entry name" value="Rev_trsase/Diguanyl_cyclase"/>
</dbReference>
<dbReference type="SUPFAM" id="SSF56672">
    <property type="entry name" value="DNA/RNA polymerases"/>
    <property type="match status" value="1"/>
</dbReference>
<feature type="region of interest" description="Disordered" evidence="1">
    <location>
        <begin position="1"/>
        <end position="32"/>
    </location>
</feature>